<proteinExistence type="predicted"/>
<evidence type="ECO:0000259" key="1">
    <source>
        <dbReference type="Pfam" id="PF01738"/>
    </source>
</evidence>
<dbReference type="GO" id="GO:0016787">
    <property type="term" value="F:hydrolase activity"/>
    <property type="evidence" value="ECO:0007669"/>
    <property type="project" value="UniProtKB-KW"/>
</dbReference>
<protein>
    <submittedName>
        <fullName evidence="2">Dienelactone hydrolase family protein</fullName>
    </submittedName>
</protein>
<dbReference type="PANTHER" id="PTHR22946">
    <property type="entry name" value="DIENELACTONE HYDROLASE DOMAIN-CONTAINING PROTEIN-RELATED"/>
    <property type="match status" value="1"/>
</dbReference>
<dbReference type="Proteomes" id="UP001493487">
    <property type="component" value="Unassembled WGS sequence"/>
</dbReference>
<comment type="caution">
    <text evidence="2">The sequence shown here is derived from an EMBL/GenBank/DDBJ whole genome shotgun (WGS) entry which is preliminary data.</text>
</comment>
<organism evidence="2 3">
    <name type="scientific">Cohnella silvisoli</name>
    <dbReference type="NCBI Taxonomy" id="2873699"/>
    <lineage>
        <taxon>Bacteria</taxon>
        <taxon>Bacillati</taxon>
        <taxon>Bacillota</taxon>
        <taxon>Bacilli</taxon>
        <taxon>Bacillales</taxon>
        <taxon>Paenibacillaceae</taxon>
        <taxon>Cohnella</taxon>
    </lineage>
</organism>
<dbReference type="SUPFAM" id="SSF53474">
    <property type="entry name" value="alpha/beta-Hydrolases"/>
    <property type="match status" value="1"/>
</dbReference>
<dbReference type="InterPro" id="IPR029058">
    <property type="entry name" value="AB_hydrolase_fold"/>
</dbReference>
<reference evidence="2 3" key="1">
    <citation type="journal article" date="2023" name="Genome Announc.">
        <title>Pan-Genome Analyses of the Genus Cohnella and Proposal of the Novel Species Cohnella silvisoli sp. nov., Isolated from Forest Soil.</title>
        <authorList>
            <person name="Wang C."/>
            <person name="Mao L."/>
            <person name="Bao G."/>
            <person name="Zhu H."/>
        </authorList>
    </citation>
    <scope>NUCLEOTIDE SEQUENCE [LARGE SCALE GENOMIC DNA]</scope>
    <source>
        <strain evidence="2 3">NL03-T5-1</strain>
    </source>
</reference>
<feature type="domain" description="Dienelactone hydrolase" evidence="1">
    <location>
        <begin position="147"/>
        <end position="249"/>
    </location>
</feature>
<dbReference type="Gene3D" id="3.40.50.1820">
    <property type="entry name" value="alpha/beta hydrolase"/>
    <property type="match status" value="1"/>
</dbReference>
<dbReference type="InterPro" id="IPR002925">
    <property type="entry name" value="Dienelactn_hydro"/>
</dbReference>
<dbReference type="Pfam" id="PF01738">
    <property type="entry name" value="DLH"/>
    <property type="match status" value="1"/>
</dbReference>
<keyword evidence="3" id="KW-1185">Reference proteome</keyword>
<evidence type="ECO:0000313" key="3">
    <source>
        <dbReference type="Proteomes" id="UP001493487"/>
    </source>
</evidence>
<dbReference type="RefSeq" id="WP_232189528.1">
    <property type="nucleotide sequence ID" value="NZ_JAIOAP010000020.1"/>
</dbReference>
<dbReference type="PANTHER" id="PTHR22946:SF8">
    <property type="entry name" value="ACETYL XYLAN ESTERASE DOMAIN-CONTAINING PROTEIN"/>
    <property type="match status" value="1"/>
</dbReference>
<sequence length="362" mass="41274">MSDQYNNLYQEKPEIGNLYREKQKAEFDLLIERLRISAEEQRRAFFRPDTTSVSAYENDIENYRRKFRAMLGWPLNVPSHSLPVPKAEVVFVAEDGLGKIFRVEVEAGDQLTAYGLLFLPHGEGPHPLVISQHGGQGTPELCSGLYGQTNYNDMTRRILSRGMAVFAPQLLLWNQEDYGPKYDRINMDKQLKQIGSSIAALEIYKIQKCLDYLLSRDDINAAKVGMIGLSYGGFYTLFATAVDTRIKAAYSSCFINDRFVYDWPDFTWFNSGNTFLDAEVCGLICPRVLHIEVGKNDDLFDYKHAIKEMDKVAALYDQLNVGDRLSREIFHGSHELDVNDKAIDWFCLAVRSIGENPGSDFR</sequence>
<dbReference type="EMBL" id="JASKHM010000021">
    <property type="protein sequence ID" value="MEQ4486440.1"/>
    <property type="molecule type" value="Genomic_DNA"/>
</dbReference>
<accession>A0ABV1L265</accession>
<name>A0ABV1L265_9BACL</name>
<keyword evidence="2" id="KW-0378">Hydrolase</keyword>
<dbReference type="InterPro" id="IPR050261">
    <property type="entry name" value="FrsA_esterase"/>
</dbReference>
<evidence type="ECO:0000313" key="2">
    <source>
        <dbReference type="EMBL" id="MEQ4486440.1"/>
    </source>
</evidence>
<gene>
    <name evidence="2" type="ORF">QJS35_29115</name>
</gene>